<sequence length="114" mass="12648">MLFALPLPYNILRGHMASTVPADSHTIEIEGIGANFYLHKAALKGDLEETKHLLGDGDPRLRLRKPVTNWEDQPDLAVTRDVHNDTALHVLARKPSSIFAHNIIGILKSLTYSS</sequence>
<dbReference type="Proteomes" id="UP000827721">
    <property type="component" value="Unassembled WGS sequence"/>
</dbReference>
<organism evidence="1 2">
    <name type="scientific">Xanthoceras sorbifolium</name>
    <dbReference type="NCBI Taxonomy" id="99658"/>
    <lineage>
        <taxon>Eukaryota</taxon>
        <taxon>Viridiplantae</taxon>
        <taxon>Streptophyta</taxon>
        <taxon>Embryophyta</taxon>
        <taxon>Tracheophyta</taxon>
        <taxon>Spermatophyta</taxon>
        <taxon>Magnoliopsida</taxon>
        <taxon>eudicotyledons</taxon>
        <taxon>Gunneridae</taxon>
        <taxon>Pentapetalae</taxon>
        <taxon>rosids</taxon>
        <taxon>malvids</taxon>
        <taxon>Sapindales</taxon>
        <taxon>Sapindaceae</taxon>
        <taxon>Xanthoceroideae</taxon>
        <taxon>Xanthoceras</taxon>
    </lineage>
</organism>
<proteinExistence type="predicted"/>
<dbReference type="EMBL" id="JAFEMO010000003">
    <property type="protein sequence ID" value="KAH7573694.1"/>
    <property type="molecule type" value="Genomic_DNA"/>
</dbReference>
<keyword evidence="2" id="KW-1185">Reference proteome</keyword>
<evidence type="ECO:0000313" key="1">
    <source>
        <dbReference type="EMBL" id="KAH7573694.1"/>
    </source>
</evidence>
<evidence type="ECO:0000313" key="2">
    <source>
        <dbReference type="Proteomes" id="UP000827721"/>
    </source>
</evidence>
<reference evidence="1 2" key="1">
    <citation type="submission" date="2021-02" db="EMBL/GenBank/DDBJ databases">
        <title>Plant Genome Project.</title>
        <authorList>
            <person name="Zhang R.-G."/>
        </authorList>
    </citation>
    <scope>NUCLEOTIDE SEQUENCE [LARGE SCALE GENOMIC DNA]</scope>
    <source>
        <tissue evidence="1">Leaves</tissue>
    </source>
</reference>
<name>A0ABQ8IAL4_9ROSI</name>
<accession>A0ABQ8IAL4</accession>
<protein>
    <submittedName>
        <fullName evidence="1">Uncharacterized protein</fullName>
    </submittedName>
</protein>
<gene>
    <name evidence="1" type="ORF">JRO89_XS03G0194200</name>
</gene>
<comment type="caution">
    <text evidence="1">The sequence shown here is derived from an EMBL/GenBank/DDBJ whole genome shotgun (WGS) entry which is preliminary data.</text>
</comment>